<evidence type="ECO:0000313" key="1">
    <source>
        <dbReference type="EMBL" id="QOI45133.1"/>
    </source>
</evidence>
<evidence type="ECO:0000313" key="2">
    <source>
        <dbReference type="Proteomes" id="UP000663124"/>
    </source>
</evidence>
<dbReference type="AlphaFoldDB" id="A0AAP9WG39"/>
<reference evidence="1" key="1">
    <citation type="submission" date="2019-09" db="EMBL/GenBank/DDBJ databases">
        <title>Comparative Genomics of Leptospira interrogans Reveals Genome Plasticity - A Common Adaptive Strategy for Survival in Various Hosts.</title>
        <authorList>
            <person name="Ramli S.R."/>
            <person name="Bunk B."/>
            <person name="Goris M."/>
            <person name="Bhuju S."/>
            <person name="Jarek M."/>
            <person name="Sproer C."/>
            <person name="Mustakim S."/>
            <person name="Strommenger B."/>
            <person name="Pessler F."/>
        </authorList>
    </citation>
    <scope>NUCLEOTIDE SEQUENCE</scope>
    <source>
        <strain evidence="1">782</strain>
        <plasmid evidence="1">p5</plasmid>
    </source>
</reference>
<organism evidence="1 2">
    <name type="scientific">Leptospira interrogans serovar Canicola</name>
    <dbReference type="NCBI Taxonomy" id="211880"/>
    <lineage>
        <taxon>Bacteria</taxon>
        <taxon>Pseudomonadati</taxon>
        <taxon>Spirochaetota</taxon>
        <taxon>Spirochaetia</taxon>
        <taxon>Leptospirales</taxon>
        <taxon>Leptospiraceae</taxon>
        <taxon>Leptospira</taxon>
    </lineage>
</organism>
<accession>A0AAP9WG39</accession>
<proteinExistence type="predicted"/>
<protein>
    <submittedName>
        <fullName evidence="1">Uncharacterized protein</fullName>
    </submittedName>
</protein>
<geneLocation type="plasmid" evidence="1 2">
    <name>p5</name>
</geneLocation>
<dbReference type="EMBL" id="CP043889">
    <property type="protein sequence ID" value="QOI45133.1"/>
    <property type="molecule type" value="Genomic_DNA"/>
</dbReference>
<gene>
    <name evidence="1" type="ORF">Lepto782_23435</name>
</gene>
<dbReference type="Proteomes" id="UP000663124">
    <property type="component" value="Plasmid p5"/>
</dbReference>
<dbReference type="RefSeq" id="WP_025179145.1">
    <property type="nucleotide sequence ID" value="NZ_CP043889.1"/>
</dbReference>
<name>A0AAP9WG39_LEPIR</name>
<sequence>MIVIKVEIWPNGDESKAREHSRAYIANDGKTVKETKGAYGSYDARFMQSQDFNPKRVWKSSRAERIHRKLRGVWDIVYVALRNAGMEERNKG</sequence>
<keyword evidence="1" id="KW-0614">Plasmid</keyword>